<name>A0ABT1MKN6_9BACT</name>
<comment type="similarity">
    <text evidence="2 6">Belongs to the peptidase S26 family.</text>
</comment>
<dbReference type="PRINTS" id="PR00727">
    <property type="entry name" value="LEADERPTASE"/>
</dbReference>
<proteinExistence type="inferred from homology"/>
<dbReference type="GO" id="GO:0009003">
    <property type="term" value="F:signal peptidase activity"/>
    <property type="evidence" value="ECO:0007669"/>
    <property type="project" value="UniProtKB-EC"/>
</dbReference>
<dbReference type="InterPro" id="IPR000223">
    <property type="entry name" value="Pept_S26A_signal_pept_1"/>
</dbReference>
<keyword evidence="6" id="KW-0645">Protease</keyword>
<organism evidence="8 9">
    <name type="scientific">Coprobacter tertius</name>
    <dbReference type="NCBI Taxonomy" id="2944915"/>
    <lineage>
        <taxon>Bacteria</taxon>
        <taxon>Pseudomonadati</taxon>
        <taxon>Bacteroidota</taxon>
        <taxon>Bacteroidia</taxon>
        <taxon>Bacteroidales</taxon>
        <taxon>Barnesiellaceae</taxon>
        <taxon>Coprobacter</taxon>
    </lineage>
</organism>
<dbReference type="InterPro" id="IPR019758">
    <property type="entry name" value="Pept_S26A_signal_pept_1_CS"/>
</dbReference>
<feature type="domain" description="Peptidase S26" evidence="7">
    <location>
        <begin position="171"/>
        <end position="204"/>
    </location>
</feature>
<gene>
    <name evidence="8" type="primary">lepB</name>
    <name evidence="8" type="ORF">NMU02_06875</name>
</gene>
<sequence length="224" mass="26084">MRSKVIKIFFVFIGTLLLAIFIRLTIGEPCSVNSPSMEPTIMTGDWLWIDRLTYGGIVPRRWSDIPIINIFTWIPALRNADAGNDWGYRRFPGFRKPDVDDVVVFRNPENEEILYVKRIEGILVCGEAVRIDSSNYNIMKKVIEKDGNTIYRENDKIYINGVILKFYAPMQNFYFVLGDNRSNSLDSREYGYIPESSIVGRMSRTFFSIGENGIRKDRFWHKIE</sequence>
<dbReference type="PANTHER" id="PTHR43390:SF1">
    <property type="entry name" value="CHLOROPLAST PROCESSING PEPTIDASE"/>
    <property type="match status" value="1"/>
</dbReference>
<evidence type="ECO:0000256" key="2">
    <source>
        <dbReference type="ARBA" id="ARBA00009370"/>
    </source>
</evidence>
<protein>
    <recommendedName>
        <fullName evidence="4 6">Signal peptidase I</fullName>
        <ecNumber evidence="3 6">3.4.21.89</ecNumber>
    </recommendedName>
</protein>
<dbReference type="InterPro" id="IPR019533">
    <property type="entry name" value="Peptidase_S26"/>
</dbReference>
<reference evidence="8 9" key="1">
    <citation type="submission" date="2022-07" db="EMBL/GenBank/DDBJ databases">
        <title>Fecal culturing of patients with breast cancer.</title>
        <authorList>
            <person name="Teng N.M.Y."/>
            <person name="Kiu R."/>
            <person name="Evans R."/>
            <person name="Baker D.J."/>
            <person name="Zenner C."/>
            <person name="Robinson S.D."/>
            <person name="Hall L.J."/>
        </authorList>
    </citation>
    <scope>NUCLEOTIDE SEQUENCE [LARGE SCALE GENOMIC DNA]</scope>
    <source>
        <strain evidence="8 9">LH1063</strain>
    </source>
</reference>
<feature type="domain" description="Peptidase S26" evidence="7">
    <location>
        <begin position="8"/>
        <end position="164"/>
    </location>
</feature>
<keyword evidence="5 6" id="KW-0378">Hydrolase</keyword>
<evidence type="ECO:0000313" key="8">
    <source>
        <dbReference type="EMBL" id="MCP9611811.1"/>
    </source>
</evidence>
<dbReference type="PROSITE" id="PS00761">
    <property type="entry name" value="SPASE_I_3"/>
    <property type="match status" value="1"/>
</dbReference>
<dbReference type="EC" id="3.4.21.89" evidence="3 6"/>
<comment type="caution">
    <text evidence="8">The sequence shown here is derived from an EMBL/GenBank/DDBJ whole genome shotgun (WGS) entry which is preliminary data.</text>
</comment>
<evidence type="ECO:0000256" key="6">
    <source>
        <dbReference type="RuleBase" id="RU362042"/>
    </source>
</evidence>
<evidence type="ECO:0000259" key="7">
    <source>
        <dbReference type="Pfam" id="PF10502"/>
    </source>
</evidence>
<dbReference type="CDD" id="cd06530">
    <property type="entry name" value="S26_SPase_I"/>
    <property type="match status" value="1"/>
</dbReference>
<evidence type="ECO:0000256" key="3">
    <source>
        <dbReference type="ARBA" id="ARBA00013208"/>
    </source>
</evidence>
<accession>A0ABT1MKN6</accession>
<dbReference type="Gene3D" id="2.10.109.10">
    <property type="entry name" value="Umud Fragment, subunit A"/>
    <property type="match status" value="1"/>
</dbReference>
<evidence type="ECO:0000256" key="5">
    <source>
        <dbReference type="ARBA" id="ARBA00022801"/>
    </source>
</evidence>
<evidence type="ECO:0000313" key="9">
    <source>
        <dbReference type="Proteomes" id="UP001205603"/>
    </source>
</evidence>
<comment type="catalytic activity">
    <reaction evidence="1 6">
        <text>Cleavage of hydrophobic, N-terminal signal or leader sequences from secreted and periplasmic proteins.</text>
        <dbReference type="EC" id="3.4.21.89"/>
    </reaction>
</comment>
<dbReference type="NCBIfam" id="TIGR02227">
    <property type="entry name" value="sigpep_I_bact"/>
    <property type="match status" value="1"/>
</dbReference>
<keyword evidence="9" id="KW-1185">Reference proteome</keyword>
<dbReference type="RefSeq" id="WP_255026849.1">
    <property type="nucleotide sequence ID" value="NZ_JANDHW010000005.1"/>
</dbReference>
<dbReference type="SUPFAM" id="SSF51306">
    <property type="entry name" value="LexA/Signal peptidase"/>
    <property type="match status" value="1"/>
</dbReference>
<dbReference type="Proteomes" id="UP001205603">
    <property type="component" value="Unassembled WGS sequence"/>
</dbReference>
<dbReference type="EMBL" id="JANDHW010000005">
    <property type="protein sequence ID" value="MCP9611811.1"/>
    <property type="molecule type" value="Genomic_DNA"/>
</dbReference>
<evidence type="ECO:0000256" key="4">
    <source>
        <dbReference type="ARBA" id="ARBA00019232"/>
    </source>
</evidence>
<dbReference type="Pfam" id="PF10502">
    <property type="entry name" value="Peptidase_S26"/>
    <property type="match status" value="2"/>
</dbReference>
<comment type="subcellular location">
    <subcellularLocation>
        <location evidence="6">Membrane</location>
        <topology evidence="6">Single-pass type II membrane protein</topology>
    </subcellularLocation>
</comment>
<evidence type="ECO:0000256" key="1">
    <source>
        <dbReference type="ARBA" id="ARBA00000677"/>
    </source>
</evidence>
<dbReference type="InterPro" id="IPR036286">
    <property type="entry name" value="LexA/Signal_pep-like_sf"/>
</dbReference>
<dbReference type="PANTHER" id="PTHR43390">
    <property type="entry name" value="SIGNAL PEPTIDASE I"/>
    <property type="match status" value="1"/>
</dbReference>